<evidence type="ECO:0000256" key="8">
    <source>
        <dbReference type="ARBA" id="ARBA00045462"/>
    </source>
</evidence>
<name>A0A1A9UVS7_GLOAU</name>
<keyword evidence="5 9" id="KW-0694">RNA-binding</keyword>
<evidence type="ECO:0000259" key="10">
    <source>
        <dbReference type="Pfam" id="PF05486"/>
    </source>
</evidence>
<dbReference type="PANTHER" id="PTHR12834:SF12">
    <property type="entry name" value="SIGNAL RECOGNITION PARTICLE 9 KDA PROTEIN"/>
    <property type="match status" value="1"/>
</dbReference>
<accession>A0A1A9UVS7</accession>
<protein>
    <recommendedName>
        <fullName evidence="3 9">Signal recognition particle 9 kDa protein</fullName>
        <shortName evidence="9">SRP9</shortName>
    </recommendedName>
</protein>
<feature type="domain" description="SRP9" evidence="10">
    <location>
        <begin position="4"/>
        <end position="73"/>
    </location>
</feature>
<dbReference type="InterPro" id="IPR008832">
    <property type="entry name" value="SRP9"/>
</dbReference>
<evidence type="ECO:0000256" key="2">
    <source>
        <dbReference type="ARBA" id="ARBA00009193"/>
    </source>
</evidence>
<dbReference type="EnsemblMetazoa" id="GAUT017375-RA">
    <property type="protein sequence ID" value="GAUT017375-PA"/>
    <property type="gene ID" value="GAUT017375"/>
</dbReference>
<dbReference type="GO" id="GO:0005829">
    <property type="term" value="C:cytosol"/>
    <property type="evidence" value="ECO:0007669"/>
    <property type="project" value="UniProtKB-ARBA"/>
</dbReference>
<keyword evidence="6 9" id="KW-0733">Signal recognition particle</keyword>
<dbReference type="STRING" id="7395.A0A1A9UVS7"/>
<dbReference type="GO" id="GO:0006614">
    <property type="term" value="P:SRP-dependent cotranslational protein targeting to membrane"/>
    <property type="evidence" value="ECO:0007669"/>
    <property type="project" value="InterPro"/>
</dbReference>
<organism evidence="11 12">
    <name type="scientific">Glossina austeni</name>
    <name type="common">Savannah tsetse fly</name>
    <dbReference type="NCBI Taxonomy" id="7395"/>
    <lineage>
        <taxon>Eukaryota</taxon>
        <taxon>Metazoa</taxon>
        <taxon>Ecdysozoa</taxon>
        <taxon>Arthropoda</taxon>
        <taxon>Hexapoda</taxon>
        <taxon>Insecta</taxon>
        <taxon>Pterygota</taxon>
        <taxon>Neoptera</taxon>
        <taxon>Endopterygota</taxon>
        <taxon>Diptera</taxon>
        <taxon>Brachycera</taxon>
        <taxon>Muscomorpha</taxon>
        <taxon>Hippoboscoidea</taxon>
        <taxon>Glossinidae</taxon>
        <taxon>Glossina</taxon>
    </lineage>
</organism>
<reference evidence="11" key="1">
    <citation type="submission" date="2020-05" db="UniProtKB">
        <authorList>
            <consortium name="EnsemblMetazoa"/>
        </authorList>
    </citation>
    <scope>IDENTIFICATION</scope>
    <source>
        <strain evidence="11">TTRI</strain>
    </source>
</reference>
<evidence type="ECO:0000256" key="3">
    <source>
        <dbReference type="ARBA" id="ARBA00020414"/>
    </source>
</evidence>
<evidence type="ECO:0000256" key="4">
    <source>
        <dbReference type="ARBA" id="ARBA00022490"/>
    </source>
</evidence>
<proteinExistence type="inferred from homology"/>
<keyword evidence="4 9" id="KW-0963">Cytoplasm</keyword>
<evidence type="ECO:0000256" key="5">
    <source>
        <dbReference type="ARBA" id="ARBA00022884"/>
    </source>
</evidence>
<dbReference type="AlphaFoldDB" id="A0A1A9UVS7"/>
<dbReference type="Gene3D" id="3.30.720.10">
    <property type="entry name" value="Signal recognition particle alu RNA binding heterodimer, srp9/1"/>
    <property type="match status" value="1"/>
</dbReference>
<keyword evidence="12" id="KW-1185">Reference proteome</keyword>
<evidence type="ECO:0000313" key="12">
    <source>
        <dbReference type="Proteomes" id="UP000078200"/>
    </source>
</evidence>
<dbReference type="InterPro" id="IPR039914">
    <property type="entry name" value="SRP9-like"/>
</dbReference>
<comment type="subcellular location">
    <subcellularLocation>
        <location evidence="1 9">Cytoplasm</location>
    </subcellularLocation>
</comment>
<dbReference type="Proteomes" id="UP000078200">
    <property type="component" value="Unassembled WGS sequence"/>
</dbReference>
<dbReference type="VEuPathDB" id="VectorBase:GAUT017375"/>
<comment type="function">
    <text evidence="8 9">Component of the signal recognition particle (SRP) complex, a ribonucleoprotein complex that mediates the cotranslational targeting of secretory and membrane proteins to the endoplasmic reticulum (ER). SRP9 together with SRP14 and the Alu portion of the SRP RNA, constitutes the elongation arrest domain of SRP. The complex of SRP9 and SRP14 is required for SRP RNA binding.</text>
</comment>
<dbReference type="PANTHER" id="PTHR12834">
    <property type="entry name" value="SIGNAL RECOGNITION PARTICLE 9 KDA PROTEIN"/>
    <property type="match status" value="1"/>
</dbReference>
<evidence type="ECO:0000256" key="6">
    <source>
        <dbReference type="ARBA" id="ARBA00023135"/>
    </source>
</evidence>
<evidence type="ECO:0000256" key="1">
    <source>
        <dbReference type="ARBA" id="ARBA00004496"/>
    </source>
</evidence>
<keyword evidence="7 9" id="KW-0687">Ribonucleoprotein</keyword>
<dbReference type="Pfam" id="PF05486">
    <property type="entry name" value="SRP9-21"/>
    <property type="match status" value="1"/>
</dbReference>
<sequence length="77" mass="8944">MVFVKSLEDFEIAAENMYMANPMACRYTMKYIHSKGQILLKMTDNVKCVQFKAENMPDLKKIEKFTSNLMGHMASKE</sequence>
<dbReference type="FunFam" id="3.30.720.10:FF:000001">
    <property type="entry name" value="Signal recognition particle 9 kDa protein"/>
    <property type="match status" value="1"/>
</dbReference>
<evidence type="ECO:0000256" key="9">
    <source>
        <dbReference type="PIRNR" id="PIRNR017029"/>
    </source>
</evidence>
<dbReference type="GO" id="GO:0008312">
    <property type="term" value="F:7S RNA binding"/>
    <property type="evidence" value="ECO:0007669"/>
    <property type="project" value="InterPro"/>
</dbReference>
<dbReference type="InterPro" id="IPR039432">
    <property type="entry name" value="SRP9_dom"/>
</dbReference>
<dbReference type="PIRSF" id="PIRSF017029">
    <property type="entry name" value="Signal_recog_particle_SRP9"/>
    <property type="match status" value="1"/>
</dbReference>
<evidence type="ECO:0000313" key="11">
    <source>
        <dbReference type="EnsemblMetazoa" id="GAUT017375-PA"/>
    </source>
</evidence>
<comment type="similarity">
    <text evidence="2 9">Belongs to the SRP9 family.</text>
</comment>
<evidence type="ECO:0000256" key="7">
    <source>
        <dbReference type="ARBA" id="ARBA00023274"/>
    </source>
</evidence>
<dbReference type="SUPFAM" id="SSF54762">
    <property type="entry name" value="Signal recognition particle alu RNA binding heterodimer, SRP9/14"/>
    <property type="match status" value="1"/>
</dbReference>
<dbReference type="GO" id="GO:0005786">
    <property type="term" value="C:signal recognition particle, endoplasmic reticulum targeting"/>
    <property type="evidence" value="ECO:0007669"/>
    <property type="project" value="UniProtKB-KW"/>
</dbReference>
<dbReference type="GO" id="GO:0045900">
    <property type="term" value="P:negative regulation of translational elongation"/>
    <property type="evidence" value="ECO:0007669"/>
    <property type="project" value="InterPro"/>
</dbReference>
<dbReference type="InterPro" id="IPR009018">
    <property type="entry name" value="Signal_recog_particle_SRP9/14"/>
</dbReference>